<dbReference type="AlphaFoldDB" id="A0A8D4ZZV1"/>
<keyword evidence="2" id="KW-1185">Reference proteome</keyword>
<dbReference type="Pfam" id="PF13479">
    <property type="entry name" value="AAA_24"/>
    <property type="match status" value="1"/>
</dbReference>
<dbReference type="GeneID" id="92715587"/>
<protein>
    <recommendedName>
        <fullName evidence="3">ATP-binding protein</fullName>
    </recommendedName>
</protein>
<name>A0A8D4ZZV1_9FIRM</name>
<sequence length="362" mass="40310">MNITKGIISRPVKGCVYGVEGIGKSTFAGKWPDPLFLDLDGGTSRLDVNRVSDIQSWPQLMEDVKEVYSNPSLCRTLVIDTADAAERLCIEYICGKYGKKGIEDFGYGSGYTYLVEEFSRFLVLLETCIAQGINVCILAHAILKTVTLPDEMGQYDHWELKLSSKTTNKVAPLVKEWADLLLFANYETILVTDDASKKQKAQGGKRVMWTTHTTFADAKNRFDLPDKLPFDYSYIAKCIPDASKPLTESIPAAREEFAKKEPAEKPLKKTVEASAEPKPVITQEDAPGAQVPANRPALAKVYALMKQGNIPEEDIVRAVSMKGYFPPNMKISDYPDDFIDGVLVGAWDQIKSFIKENMKVLF</sequence>
<gene>
    <name evidence="1" type="ORF">Dia5BBH33_03630</name>
</gene>
<evidence type="ECO:0000313" key="1">
    <source>
        <dbReference type="EMBL" id="BBK24428.1"/>
    </source>
</evidence>
<reference evidence="2" key="1">
    <citation type="submission" date="2019-05" db="EMBL/GenBank/DDBJ databases">
        <title>Complete genome sequencing of Dialister sp. strain 5BBH33.</title>
        <authorList>
            <person name="Sakamoto M."/>
            <person name="Murakami T."/>
            <person name="Mori H."/>
        </authorList>
    </citation>
    <scope>NUCLEOTIDE SEQUENCE [LARGE SCALE GENOMIC DNA]</scope>
    <source>
        <strain evidence="2">5BBH33</strain>
    </source>
</reference>
<evidence type="ECO:0000313" key="2">
    <source>
        <dbReference type="Proteomes" id="UP000320585"/>
    </source>
</evidence>
<organism evidence="1 2">
    <name type="scientific">Dialister hominis</name>
    <dbReference type="NCBI Taxonomy" id="2582419"/>
    <lineage>
        <taxon>Bacteria</taxon>
        <taxon>Bacillati</taxon>
        <taxon>Bacillota</taxon>
        <taxon>Negativicutes</taxon>
        <taxon>Veillonellales</taxon>
        <taxon>Veillonellaceae</taxon>
        <taxon>Dialister</taxon>
    </lineage>
</organism>
<dbReference type="EMBL" id="AP019697">
    <property type="protein sequence ID" value="BBK24428.1"/>
    <property type="molecule type" value="Genomic_DNA"/>
</dbReference>
<dbReference type="OrthoDB" id="5413799at2"/>
<dbReference type="RefSeq" id="WP_143332250.1">
    <property type="nucleotide sequence ID" value="NZ_AP019697.1"/>
</dbReference>
<dbReference type="KEGG" id="dho:Dia5BBH33_03630"/>
<proteinExistence type="predicted"/>
<accession>A0A8D4ZZV1</accession>
<dbReference type="Proteomes" id="UP000320585">
    <property type="component" value="Chromosome"/>
</dbReference>
<evidence type="ECO:0008006" key="3">
    <source>
        <dbReference type="Google" id="ProtNLM"/>
    </source>
</evidence>